<dbReference type="AlphaFoldDB" id="A0A090DZN8"/>
<proteinExistence type="predicted"/>
<gene>
    <name evidence="2" type="ORF">MPL3356_310056</name>
</gene>
<name>A0A090DZN8_MESPL</name>
<organism evidence="2 3">
    <name type="scientific">Mesorhizobium plurifarium</name>
    <dbReference type="NCBI Taxonomy" id="69974"/>
    <lineage>
        <taxon>Bacteria</taxon>
        <taxon>Pseudomonadati</taxon>
        <taxon>Pseudomonadota</taxon>
        <taxon>Alphaproteobacteria</taxon>
        <taxon>Hyphomicrobiales</taxon>
        <taxon>Phyllobacteriaceae</taxon>
        <taxon>Mesorhizobium</taxon>
    </lineage>
</organism>
<accession>A0A090DZN8</accession>
<protein>
    <submittedName>
        <fullName evidence="2">Uncharacterized protein</fullName>
    </submittedName>
</protein>
<feature type="compositionally biased region" description="Basic and acidic residues" evidence="1">
    <location>
        <begin position="1"/>
        <end position="13"/>
    </location>
</feature>
<evidence type="ECO:0000313" key="2">
    <source>
        <dbReference type="EMBL" id="CDX20247.1"/>
    </source>
</evidence>
<dbReference type="Proteomes" id="UP000045285">
    <property type="component" value="Unassembled WGS sequence"/>
</dbReference>
<dbReference type="EMBL" id="CCMZ01000025">
    <property type="protein sequence ID" value="CDX20247.1"/>
    <property type="molecule type" value="Genomic_DNA"/>
</dbReference>
<sequence length="66" mass="7477">MTGRDDVAPRIDTSRPPPFHEMNESSKAFERMRVCLLGLDGRFKDAHLFGLGGAAQYRIDRDVKDL</sequence>
<reference evidence="3" key="1">
    <citation type="submission" date="2014-08" db="EMBL/GenBank/DDBJ databases">
        <authorList>
            <person name="Moulin L."/>
        </authorList>
    </citation>
    <scope>NUCLEOTIDE SEQUENCE [LARGE SCALE GENOMIC DNA]</scope>
</reference>
<keyword evidence="3" id="KW-1185">Reference proteome</keyword>
<evidence type="ECO:0000256" key="1">
    <source>
        <dbReference type="SAM" id="MobiDB-lite"/>
    </source>
</evidence>
<feature type="region of interest" description="Disordered" evidence="1">
    <location>
        <begin position="1"/>
        <end position="25"/>
    </location>
</feature>
<evidence type="ECO:0000313" key="3">
    <source>
        <dbReference type="Proteomes" id="UP000045285"/>
    </source>
</evidence>